<protein>
    <recommendedName>
        <fullName evidence="6">Ribosomal RNA small subunit methyltransferase G</fullName>
        <ecNumber evidence="6">2.1.1.170</ecNumber>
    </recommendedName>
    <alternativeName>
        <fullName evidence="6">16S rRNA 7-methylguanosine methyltransferase</fullName>
        <shortName evidence="6">16S rRNA m7G methyltransferase</shortName>
    </alternativeName>
</protein>
<dbReference type="RefSeq" id="WP_187761404.1">
    <property type="nucleotide sequence ID" value="NZ_CP061038.1"/>
</dbReference>
<evidence type="ECO:0000313" key="7">
    <source>
        <dbReference type="EMBL" id="QNQ09081.1"/>
    </source>
</evidence>
<keyword evidence="1 6" id="KW-0963">Cytoplasm</keyword>
<proteinExistence type="inferred from homology"/>
<dbReference type="Gene3D" id="3.40.50.150">
    <property type="entry name" value="Vaccinia Virus protein VP39"/>
    <property type="match status" value="1"/>
</dbReference>
<sequence>MTEDEAQQWVRDRFGEEGHSRLAHLVALVRAEAANQNLVSASTLDSLWARHVVDSAQLIRFAEDEEGPWLDIGTGAGFPGLVVAALRNHPMILVEPRRRRADFLTVAAGALGLSRIVTVIASRVETAKVTAKTISARAVAPVEALLTSAAHVATPETRWLLPKGLRAREEVAQARETWHGMFHVEHSVTDPNSLIVIASKVSRR</sequence>
<comment type="catalytic activity">
    <reaction evidence="6">
        <text>guanosine(527) in 16S rRNA + S-adenosyl-L-methionine = N(7)-methylguanosine(527) in 16S rRNA + S-adenosyl-L-homocysteine</text>
        <dbReference type="Rhea" id="RHEA:42732"/>
        <dbReference type="Rhea" id="RHEA-COMP:10209"/>
        <dbReference type="Rhea" id="RHEA-COMP:10210"/>
        <dbReference type="ChEBI" id="CHEBI:57856"/>
        <dbReference type="ChEBI" id="CHEBI:59789"/>
        <dbReference type="ChEBI" id="CHEBI:74269"/>
        <dbReference type="ChEBI" id="CHEBI:74480"/>
        <dbReference type="EC" id="2.1.1.170"/>
    </reaction>
</comment>
<keyword evidence="2 6" id="KW-0698">rRNA processing</keyword>
<dbReference type="GO" id="GO:0070043">
    <property type="term" value="F:rRNA (guanine-N7-)-methyltransferase activity"/>
    <property type="evidence" value="ECO:0007669"/>
    <property type="project" value="UniProtKB-UniRule"/>
</dbReference>
<dbReference type="PANTHER" id="PTHR31760:SF0">
    <property type="entry name" value="S-ADENOSYL-L-METHIONINE-DEPENDENT METHYLTRANSFERASES SUPERFAMILY PROTEIN"/>
    <property type="match status" value="1"/>
</dbReference>
<dbReference type="EC" id="2.1.1.170" evidence="6"/>
<keyword evidence="4 6" id="KW-0808">Transferase</keyword>
<dbReference type="KEGG" id="spap:H3Z74_20725"/>
<dbReference type="AlphaFoldDB" id="A0A7H0LHC8"/>
<comment type="function">
    <text evidence="6">Specifically methylates the N7 position of guanine in position 527 of 16S rRNA.</text>
</comment>
<comment type="similarity">
    <text evidence="6">Belongs to the methyltransferase superfamily. RNA methyltransferase RsmG family.</text>
</comment>
<keyword evidence="8" id="KW-1185">Reference proteome</keyword>
<dbReference type="PANTHER" id="PTHR31760">
    <property type="entry name" value="S-ADENOSYL-L-METHIONINE-DEPENDENT METHYLTRANSFERASES SUPERFAMILY PROTEIN"/>
    <property type="match status" value="1"/>
</dbReference>
<evidence type="ECO:0000256" key="6">
    <source>
        <dbReference type="HAMAP-Rule" id="MF_00074"/>
    </source>
</evidence>
<name>A0A7H0LHC8_9SPHN</name>
<evidence type="ECO:0000313" key="8">
    <source>
        <dbReference type="Proteomes" id="UP000516148"/>
    </source>
</evidence>
<evidence type="ECO:0000256" key="2">
    <source>
        <dbReference type="ARBA" id="ARBA00022552"/>
    </source>
</evidence>
<feature type="binding site" evidence="6">
    <location>
        <begin position="124"/>
        <end position="125"/>
    </location>
    <ligand>
        <name>S-adenosyl-L-methionine</name>
        <dbReference type="ChEBI" id="CHEBI:59789"/>
    </ligand>
</feature>
<feature type="binding site" evidence="6">
    <location>
        <position position="78"/>
    </location>
    <ligand>
        <name>S-adenosyl-L-methionine</name>
        <dbReference type="ChEBI" id="CHEBI:59789"/>
    </ligand>
</feature>
<evidence type="ECO:0000256" key="4">
    <source>
        <dbReference type="ARBA" id="ARBA00022679"/>
    </source>
</evidence>
<keyword evidence="5 6" id="KW-0949">S-adenosyl-L-methionine</keyword>
<feature type="binding site" evidence="6">
    <location>
        <position position="137"/>
    </location>
    <ligand>
        <name>S-adenosyl-L-methionine</name>
        <dbReference type="ChEBI" id="CHEBI:59789"/>
    </ligand>
</feature>
<organism evidence="7 8">
    <name type="scientific">Sphingomonas alpina</name>
    <dbReference type="NCBI Taxonomy" id="653931"/>
    <lineage>
        <taxon>Bacteria</taxon>
        <taxon>Pseudomonadati</taxon>
        <taxon>Pseudomonadota</taxon>
        <taxon>Alphaproteobacteria</taxon>
        <taxon>Sphingomonadales</taxon>
        <taxon>Sphingomonadaceae</taxon>
        <taxon>Sphingomonas</taxon>
    </lineage>
</organism>
<gene>
    <name evidence="6" type="primary">rsmG</name>
    <name evidence="7" type="ORF">H3Z74_20725</name>
</gene>
<dbReference type="Pfam" id="PF02527">
    <property type="entry name" value="GidB"/>
    <property type="match status" value="1"/>
</dbReference>
<dbReference type="SUPFAM" id="SSF53335">
    <property type="entry name" value="S-adenosyl-L-methionine-dependent methyltransferases"/>
    <property type="match status" value="1"/>
</dbReference>
<dbReference type="Proteomes" id="UP000516148">
    <property type="component" value="Chromosome"/>
</dbReference>
<keyword evidence="3 6" id="KW-0489">Methyltransferase</keyword>
<dbReference type="InterPro" id="IPR029063">
    <property type="entry name" value="SAM-dependent_MTases_sf"/>
</dbReference>
<reference evidence="7 8" key="1">
    <citation type="submission" date="2020-09" db="EMBL/GenBank/DDBJ databases">
        <title>Sphingomonas sp., a new species isolated from pork steak.</title>
        <authorList>
            <person name="Heidler von Heilborn D."/>
        </authorList>
    </citation>
    <scope>NUCLEOTIDE SEQUENCE [LARGE SCALE GENOMIC DNA]</scope>
    <source>
        <strain evidence="8">S8-3T</strain>
    </source>
</reference>
<comment type="subcellular location">
    <subcellularLocation>
        <location evidence="6">Cytoplasm</location>
    </subcellularLocation>
</comment>
<accession>A0A7H0LHC8</accession>
<dbReference type="PIRSF" id="PIRSF003078">
    <property type="entry name" value="GidB"/>
    <property type="match status" value="1"/>
</dbReference>
<dbReference type="EMBL" id="CP061038">
    <property type="protein sequence ID" value="QNQ09081.1"/>
    <property type="molecule type" value="Genomic_DNA"/>
</dbReference>
<evidence type="ECO:0000256" key="1">
    <source>
        <dbReference type="ARBA" id="ARBA00022490"/>
    </source>
</evidence>
<feature type="binding site" evidence="6">
    <location>
        <position position="73"/>
    </location>
    <ligand>
        <name>S-adenosyl-L-methionine</name>
        <dbReference type="ChEBI" id="CHEBI:59789"/>
    </ligand>
</feature>
<dbReference type="HAMAP" id="MF_00074">
    <property type="entry name" value="16SrRNA_methyltr_G"/>
    <property type="match status" value="1"/>
</dbReference>
<comment type="caution">
    <text evidence="6">Lacks conserved residue(s) required for the propagation of feature annotation.</text>
</comment>
<dbReference type="InterPro" id="IPR003682">
    <property type="entry name" value="rRNA_ssu_MeTfrase_G"/>
</dbReference>
<dbReference type="GO" id="GO:0005829">
    <property type="term" value="C:cytosol"/>
    <property type="evidence" value="ECO:0007669"/>
    <property type="project" value="TreeGrafter"/>
</dbReference>
<evidence type="ECO:0000256" key="5">
    <source>
        <dbReference type="ARBA" id="ARBA00022691"/>
    </source>
</evidence>
<evidence type="ECO:0000256" key="3">
    <source>
        <dbReference type="ARBA" id="ARBA00022603"/>
    </source>
</evidence>